<accession>A0AA39F1F4</accession>
<sequence length="128" mass="14569">MAVARQFFPPIYTIWRSKWLIATVLPANLYNMAIEMADCDNSSRQFSLINNSSKIKAILKELMHISIADEIGMKSEELTAETFLLTIINNDGTLQNVIQIIFEYLMNNGNGKIPDNQLDELDRIIGFN</sequence>
<protein>
    <submittedName>
        <fullName evidence="1">Uncharacterized protein</fullName>
    </submittedName>
</protein>
<dbReference type="EMBL" id="JAQQBR010001836">
    <property type="protein sequence ID" value="KAK0159778.1"/>
    <property type="molecule type" value="Genomic_DNA"/>
</dbReference>
<name>A0AA39F1F4_MICHY</name>
<evidence type="ECO:0000313" key="2">
    <source>
        <dbReference type="Proteomes" id="UP001168972"/>
    </source>
</evidence>
<reference evidence="1" key="1">
    <citation type="journal article" date="2023" name="bioRxiv">
        <title>Scaffold-level genome assemblies of two parasitoid biocontrol wasps reveal the parthenogenesis mechanism and an associated novel virus.</title>
        <authorList>
            <person name="Inwood S."/>
            <person name="Skelly J."/>
            <person name="Guhlin J."/>
            <person name="Harrop T."/>
            <person name="Goldson S."/>
            <person name="Dearden P."/>
        </authorList>
    </citation>
    <scope>NUCLEOTIDE SEQUENCE</scope>
    <source>
        <strain evidence="1">Lincoln</strain>
        <tissue evidence="1">Whole body</tissue>
    </source>
</reference>
<dbReference type="AlphaFoldDB" id="A0AA39F1F4"/>
<organism evidence="1 2">
    <name type="scientific">Microctonus hyperodae</name>
    <name type="common">Parasitoid wasp</name>
    <dbReference type="NCBI Taxonomy" id="165561"/>
    <lineage>
        <taxon>Eukaryota</taxon>
        <taxon>Metazoa</taxon>
        <taxon>Ecdysozoa</taxon>
        <taxon>Arthropoda</taxon>
        <taxon>Hexapoda</taxon>
        <taxon>Insecta</taxon>
        <taxon>Pterygota</taxon>
        <taxon>Neoptera</taxon>
        <taxon>Endopterygota</taxon>
        <taxon>Hymenoptera</taxon>
        <taxon>Apocrita</taxon>
        <taxon>Ichneumonoidea</taxon>
        <taxon>Braconidae</taxon>
        <taxon>Euphorinae</taxon>
        <taxon>Microctonus</taxon>
    </lineage>
</organism>
<dbReference type="Proteomes" id="UP001168972">
    <property type="component" value="Unassembled WGS sequence"/>
</dbReference>
<evidence type="ECO:0000313" key="1">
    <source>
        <dbReference type="EMBL" id="KAK0159778.1"/>
    </source>
</evidence>
<gene>
    <name evidence="1" type="ORF">PV327_010854</name>
</gene>
<comment type="caution">
    <text evidence="1">The sequence shown here is derived from an EMBL/GenBank/DDBJ whole genome shotgun (WGS) entry which is preliminary data.</text>
</comment>
<proteinExistence type="predicted"/>
<keyword evidence="2" id="KW-1185">Reference proteome</keyword>
<reference evidence="1" key="2">
    <citation type="submission" date="2023-03" db="EMBL/GenBank/DDBJ databases">
        <authorList>
            <person name="Inwood S.N."/>
            <person name="Skelly J.G."/>
            <person name="Guhlin J."/>
            <person name="Harrop T.W.R."/>
            <person name="Goldson S.G."/>
            <person name="Dearden P.K."/>
        </authorList>
    </citation>
    <scope>NUCLEOTIDE SEQUENCE</scope>
    <source>
        <strain evidence="1">Lincoln</strain>
        <tissue evidence="1">Whole body</tissue>
    </source>
</reference>